<organism evidence="2 3">
    <name type="scientific">Prorocentrum cordatum</name>
    <dbReference type="NCBI Taxonomy" id="2364126"/>
    <lineage>
        <taxon>Eukaryota</taxon>
        <taxon>Sar</taxon>
        <taxon>Alveolata</taxon>
        <taxon>Dinophyceae</taxon>
        <taxon>Prorocentrales</taxon>
        <taxon>Prorocentraceae</taxon>
        <taxon>Prorocentrum</taxon>
    </lineage>
</organism>
<protein>
    <recommendedName>
        <fullName evidence="1">Tc1-like transposase DDE domain-containing protein</fullName>
    </recommendedName>
</protein>
<dbReference type="Gene3D" id="3.30.420.10">
    <property type="entry name" value="Ribonuclease H-like superfamily/Ribonuclease H"/>
    <property type="match status" value="1"/>
</dbReference>
<comment type="caution">
    <text evidence="2">The sequence shown here is derived from an EMBL/GenBank/DDBJ whole genome shotgun (WGS) entry which is preliminary data.</text>
</comment>
<evidence type="ECO:0000313" key="3">
    <source>
        <dbReference type="Proteomes" id="UP001189429"/>
    </source>
</evidence>
<dbReference type="Proteomes" id="UP001189429">
    <property type="component" value="Unassembled WGS sequence"/>
</dbReference>
<proteinExistence type="predicted"/>
<dbReference type="InterPro" id="IPR036397">
    <property type="entry name" value="RNaseH_sf"/>
</dbReference>
<keyword evidence="3" id="KW-1185">Reference proteome</keyword>
<evidence type="ECO:0000259" key="1">
    <source>
        <dbReference type="Pfam" id="PF13358"/>
    </source>
</evidence>
<evidence type="ECO:0000313" key="2">
    <source>
        <dbReference type="EMBL" id="CAK0888380.1"/>
    </source>
</evidence>
<accession>A0ABN9WT83</accession>
<sequence>QDHAYMDNVCFPTFPTASARVYAAKRAARGSYRSKGSGLAKGHVKPRKGNMSSFGKNVNVAVALSAKKVLMCHVVDGRWNAGAAARMYREGLAPALRKAYPKQQSFLILEDNDPTGYKAKLSIEAKPRARRARGFAGEVKCLKFPKRSPDLNPLDYGFWSIVNKQLRAQEPKFPPSKRESRAAFIQRLKRTIMRTPSATLGPLVKSMKRRCGALRTAKGADFEE</sequence>
<feature type="domain" description="Tc1-like transposase DDE" evidence="1">
    <location>
        <begin position="49"/>
        <end position="169"/>
    </location>
</feature>
<reference evidence="2" key="1">
    <citation type="submission" date="2023-10" db="EMBL/GenBank/DDBJ databases">
        <authorList>
            <person name="Chen Y."/>
            <person name="Shah S."/>
            <person name="Dougan E. K."/>
            <person name="Thang M."/>
            <person name="Chan C."/>
        </authorList>
    </citation>
    <scope>NUCLEOTIDE SEQUENCE [LARGE SCALE GENOMIC DNA]</scope>
</reference>
<dbReference type="InterPro" id="IPR038717">
    <property type="entry name" value="Tc1-like_DDE_dom"/>
</dbReference>
<gene>
    <name evidence="2" type="ORF">PCOR1329_LOCUS69183</name>
</gene>
<dbReference type="Pfam" id="PF13358">
    <property type="entry name" value="DDE_3"/>
    <property type="match status" value="1"/>
</dbReference>
<dbReference type="EMBL" id="CAUYUJ010019064">
    <property type="protein sequence ID" value="CAK0888380.1"/>
    <property type="molecule type" value="Genomic_DNA"/>
</dbReference>
<name>A0ABN9WT83_9DINO</name>
<feature type="non-terminal residue" evidence="2">
    <location>
        <position position="1"/>
    </location>
</feature>